<organism evidence="2 3">
    <name type="scientific">Candidimonas humi</name>
    <dbReference type="NCBI Taxonomy" id="683355"/>
    <lineage>
        <taxon>Bacteria</taxon>
        <taxon>Pseudomonadati</taxon>
        <taxon>Pseudomonadota</taxon>
        <taxon>Betaproteobacteria</taxon>
        <taxon>Burkholderiales</taxon>
        <taxon>Alcaligenaceae</taxon>
        <taxon>Candidimonas</taxon>
    </lineage>
</organism>
<keyword evidence="1" id="KW-1133">Transmembrane helix</keyword>
<keyword evidence="3" id="KW-1185">Reference proteome</keyword>
<evidence type="ECO:0000256" key="1">
    <source>
        <dbReference type="SAM" id="Phobius"/>
    </source>
</evidence>
<feature type="transmembrane region" description="Helical" evidence="1">
    <location>
        <begin position="37"/>
        <end position="61"/>
    </location>
</feature>
<keyword evidence="1" id="KW-0812">Transmembrane</keyword>
<dbReference type="Proteomes" id="UP001595848">
    <property type="component" value="Unassembled WGS sequence"/>
</dbReference>
<name>A0ABV8P0U3_9BURK</name>
<comment type="caution">
    <text evidence="2">The sequence shown here is derived from an EMBL/GenBank/DDBJ whole genome shotgun (WGS) entry which is preliminary data.</text>
</comment>
<accession>A0ABV8P0U3</accession>
<gene>
    <name evidence="2" type="ORF">ACFOY1_12725</name>
</gene>
<feature type="transmembrane region" description="Helical" evidence="1">
    <location>
        <begin position="12"/>
        <end position="31"/>
    </location>
</feature>
<reference evidence="3" key="1">
    <citation type="journal article" date="2019" name="Int. J. Syst. Evol. Microbiol.">
        <title>The Global Catalogue of Microorganisms (GCM) 10K type strain sequencing project: providing services to taxonomists for standard genome sequencing and annotation.</title>
        <authorList>
            <consortium name="The Broad Institute Genomics Platform"/>
            <consortium name="The Broad Institute Genome Sequencing Center for Infectious Disease"/>
            <person name="Wu L."/>
            <person name="Ma J."/>
        </authorList>
    </citation>
    <scope>NUCLEOTIDE SEQUENCE [LARGE SCALE GENOMIC DNA]</scope>
    <source>
        <strain evidence="3">LMG 24813</strain>
    </source>
</reference>
<sequence length="163" mass="17694">MQLEGEKDLPLLLAIPIVIALIIFGAIRLYAVTAARFGGIAGVAANVAVVLAAAAIVAWLVQRHRRIHGVRSGGHRMLSLAAGDTLVEVDADHQRGRLRLAGRETQFIFADIASAQAAPAQDAWSLRLSLRHSAPPDWEIPMPGRKEAQRWERIFSLAAAQRL</sequence>
<protein>
    <submittedName>
        <fullName evidence="2">Uncharacterized protein</fullName>
    </submittedName>
</protein>
<evidence type="ECO:0000313" key="3">
    <source>
        <dbReference type="Proteomes" id="UP001595848"/>
    </source>
</evidence>
<proteinExistence type="predicted"/>
<dbReference type="RefSeq" id="WP_217964912.1">
    <property type="nucleotide sequence ID" value="NZ_JAHTBN010000004.1"/>
</dbReference>
<dbReference type="EMBL" id="JBHSBV010000004">
    <property type="protein sequence ID" value="MFC4201818.1"/>
    <property type="molecule type" value="Genomic_DNA"/>
</dbReference>
<keyword evidence="1" id="KW-0472">Membrane</keyword>
<evidence type="ECO:0000313" key="2">
    <source>
        <dbReference type="EMBL" id="MFC4201818.1"/>
    </source>
</evidence>